<evidence type="ECO:0000256" key="10">
    <source>
        <dbReference type="PIRSR" id="PIRSR005091-3"/>
    </source>
</evidence>
<evidence type="ECO:0000256" key="5">
    <source>
        <dbReference type="ARBA" id="ARBA00022989"/>
    </source>
</evidence>
<dbReference type="AlphaFoldDB" id="A0A859FJE2"/>
<feature type="transmembrane region" description="Helical" evidence="11">
    <location>
        <begin position="12"/>
        <end position="34"/>
    </location>
</feature>
<dbReference type="CDD" id="cd16015">
    <property type="entry name" value="LTA_synthase"/>
    <property type="match status" value="1"/>
</dbReference>
<dbReference type="GO" id="GO:0046872">
    <property type="term" value="F:metal ion binding"/>
    <property type="evidence" value="ECO:0007669"/>
    <property type="project" value="UniProtKB-KW"/>
</dbReference>
<evidence type="ECO:0000256" key="1">
    <source>
        <dbReference type="ARBA" id="ARBA00004651"/>
    </source>
</evidence>
<dbReference type="InterPro" id="IPR017850">
    <property type="entry name" value="Alkaline_phosphatase_core_sf"/>
</dbReference>
<dbReference type="PANTHER" id="PTHR47371">
    <property type="entry name" value="LIPOTEICHOIC ACID SYNTHASE"/>
    <property type="match status" value="1"/>
</dbReference>
<evidence type="ECO:0000256" key="9">
    <source>
        <dbReference type="PIRSR" id="PIRSR005091-2"/>
    </source>
</evidence>
<dbReference type="Gene3D" id="3.30.1120.170">
    <property type="match status" value="1"/>
</dbReference>
<name>A0A859FJE2_9BACI</name>
<evidence type="ECO:0000313" key="13">
    <source>
        <dbReference type="EMBL" id="QKS72875.1"/>
    </source>
</evidence>
<sequence>MRAFIKQHRFMFLCLGILWIKTFIVSMVTFELAVNQALEAFIFIVNPLAFLLIVFSLGLLMKPSWQRPYYVILTIALSALLYANAVYYREFSDIITLPMLVMSGNMGDLSTSIFELIRLYDIIFFIDCFILLYLMVKRPKQLTVERAPLKRSKAKYGIIVSIVAVILVAGQTYSPEQPVHSFDRDYLIRSLGIYNFYFYDAYLQLATNSQTAFAERDDLTAIKEHLERFQVEPNQDLTGVAEGKNIVYISLESVEEFVIDKEINGQEVTPFLNELKRSSFYFSNIYDQAGQGKTSDTEFMMANSLYPLGRGAVFHTNAATNQLMPFQSELQELGYFTTSFHANTDTFYNRNEVYPNLGYDSWHDTESFTISDENSVGWGMKDIPFFEQSMDYIKELPQPFYASFLTLTNHFPYELDPEDYFMDPPETDSDIVNRYFPAVRYTDEAVKVLFDEMKEAGLYEDTVFVLYGDHYGIAASHYDQLEQVLGYEIDDYEALKLDTVPLFIHIPGMEEEAEISDTVGGLVDVMPTMLNLLGMSRDEHVMFGHDLLAEERDDFVVLRNGNIVTNELVYTREFCYRDSDKQELPLDRCFDIAERGTAELNYSDEIIYGDLLRFFRGDEG</sequence>
<reference evidence="14" key="1">
    <citation type="submission" date="2019-07" db="EMBL/GenBank/DDBJ databases">
        <title>Bacillus alkalisoli sp. nov. isolated from saline soil.</title>
        <authorList>
            <person name="Sun J.-Q."/>
            <person name="Xu L."/>
        </authorList>
    </citation>
    <scope>NUCLEOTIDE SEQUENCE [LARGE SCALE GENOMIC DNA]</scope>
    <source>
        <strain evidence="14">M4U3P1</strain>
    </source>
</reference>
<organism evidence="13 14">
    <name type="scientific">Paenalkalicoccus suaedae</name>
    <dbReference type="NCBI Taxonomy" id="2592382"/>
    <lineage>
        <taxon>Bacteria</taxon>
        <taxon>Bacillati</taxon>
        <taxon>Bacillota</taxon>
        <taxon>Bacilli</taxon>
        <taxon>Bacillales</taxon>
        <taxon>Bacillaceae</taxon>
        <taxon>Paenalkalicoccus</taxon>
    </lineage>
</organism>
<proteinExistence type="inferred from homology"/>
<evidence type="ECO:0000256" key="7">
    <source>
        <dbReference type="PIRNR" id="PIRNR005091"/>
    </source>
</evidence>
<dbReference type="EMBL" id="CP041372">
    <property type="protein sequence ID" value="QKS72875.1"/>
    <property type="molecule type" value="Genomic_DNA"/>
</dbReference>
<dbReference type="Proteomes" id="UP000318138">
    <property type="component" value="Chromosome"/>
</dbReference>
<keyword evidence="6 7" id="KW-0472">Membrane</keyword>
<gene>
    <name evidence="13" type="ORF">FLK61_40450</name>
</gene>
<dbReference type="KEGG" id="psua:FLK61_40450"/>
<dbReference type="RefSeq" id="WP_176010842.1">
    <property type="nucleotide sequence ID" value="NZ_CP041372.2"/>
</dbReference>
<accession>A0A859FJE2</accession>
<feature type="binding site" evidence="10">
    <location>
        <position position="252"/>
    </location>
    <ligand>
        <name>Mn(2+)</name>
        <dbReference type="ChEBI" id="CHEBI:29035"/>
    </ligand>
</feature>
<feature type="active site" evidence="8">
    <location>
        <position position="294"/>
    </location>
</feature>
<keyword evidence="14" id="KW-1185">Reference proteome</keyword>
<dbReference type="Pfam" id="PF00884">
    <property type="entry name" value="Sulfatase"/>
    <property type="match status" value="1"/>
</dbReference>
<dbReference type="SUPFAM" id="SSF53649">
    <property type="entry name" value="Alkaline phosphatase-like"/>
    <property type="match status" value="1"/>
</dbReference>
<dbReference type="Gene3D" id="3.40.720.10">
    <property type="entry name" value="Alkaline Phosphatase, subunit A"/>
    <property type="match status" value="1"/>
</dbReference>
<evidence type="ECO:0000256" key="11">
    <source>
        <dbReference type="SAM" id="Phobius"/>
    </source>
</evidence>
<feature type="transmembrane region" description="Helical" evidence="11">
    <location>
        <begin position="156"/>
        <end position="174"/>
    </location>
</feature>
<feature type="domain" description="Sulfatase N-terminal" evidence="12">
    <location>
        <begin position="244"/>
        <end position="535"/>
    </location>
</feature>
<comment type="subcellular location">
    <subcellularLocation>
        <location evidence="1">Cell membrane</location>
        <topology evidence="1">Multi-pass membrane protein</topology>
    </subcellularLocation>
</comment>
<feature type="binding site" evidence="10">
    <location>
        <position position="469"/>
    </location>
    <ligand>
        <name>Mn(2+)</name>
        <dbReference type="ChEBI" id="CHEBI:29035"/>
    </ligand>
</feature>
<keyword evidence="9" id="KW-0479">Metal-binding</keyword>
<evidence type="ECO:0000256" key="6">
    <source>
        <dbReference type="ARBA" id="ARBA00023136"/>
    </source>
</evidence>
<dbReference type="InterPro" id="IPR000917">
    <property type="entry name" value="Sulfatase_N"/>
</dbReference>
<feature type="transmembrane region" description="Helical" evidence="11">
    <location>
        <begin position="68"/>
        <end position="88"/>
    </location>
</feature>
<dbReference type="InterPro" id="IPR012160">
    <property type="entry name" value="LtaS-like"/>
</dbReference>
<evidence type="ECO:0000256" key="3">
    <source>
        <dbReference type="ARBA" id="ARBA00022475"/>
    </source>
</evidence>
<feature type="transmembrane region" description="Helical" evidence="11">
    <location>
        <begin position="40"/>
        <end position="61"/>
    </location>
</feature>
<keyword evidence="9" id="KW-0464">Manganese</keyword>
<dbReference type="InterPro" id="IPR050448">
    <property type="entry name" value="OpgB/LTA_synthase_biosynth"/>
</dbReference>
<evidence type="ECO:0000256" key="4">
    <source>
        <dbReference type="ARBA" id="ARBA00022692"/>
    </source>
</evidence>
<feature type="binding site" evidence="10">
    <location>
        <position position="470"/>
    </location>
    <ligand>
        <name>Mn(2+)</name>
        <dbReference type="ChEBI" id="CHEBI:29035"/>
    </ligand>
</feature>
<keyword evidence="4 11" id="KW-0812">Transmembrane</keyword>
<evidence type="ECO:0000256" key="2">
    <source>
        <dbReference type="ARBA" id="ARBA00009983"/>
    </source>
</evidence>
<keyword evidence="3 7" id="KW-1003">Cell membrane</keyword>
<keyword evidence="5 11" id="KW-1133">Transmembrane helix</keyword>
<dbReference type="PANTHER" id="PTHR47371:SF1">
    <property type="entry name" value="LIPOTEICHOIC ACID SYNTHASE-LIKE YQGS"/>
    <property type="match status" value="1"/>
</dbReference>
<feature type="transmembrane region" description="Helical" evidence="11">
    <location>
        <begin position="116"/>
        <end position="136"/>
    </location>
</feature>
<feature type="binding site" evidence="9">
    <location>
        <position position="410"/>
    </location>
    <ligand>
        <name>substrate</name>
    </ligand>
</feature>
<evidence type="ECO:0000259" key="12">
    <source>
        <dbReference type="Pfam" id="PF00884"/>
    </source>
</evidence>
<evidence type="ECO:0000313" key="14">
    <source>
        <dbReference type="Proteomes" id="UP000318138"/>
    </source>
</evidence>
<comment type="similarity">
    <text evidence="2 7">Belongs to the LTA synthase family.</text>
</comment>
<evidence type="ECO:0000256" key="8">
    <source>
        <dbReference type="PIRSR" id="PIRSR005091-1"/>
    </source>
</evidence>
<protein>
    <submittedName>
        <fullName evidence="13">LTA synthase family protein</fullName>
    </submittedName>
</protein>
<dbReference type="PIRSF" id="PIRSF005091">
    <property type="entry name" value="Mmb_sulf_HI1246"/>
    <property type="match status" value="1"/>
</dbReference>
<feature type="binding site" evidence="10">
    <location>
        <position position="294"/>
    </location>
    <ligand>
        <name>Mn(2+)</name>
        <dbReference type="ChEBI" id="CHEBI:29035"/>
    </ligand>
</feature>
<dbReference type="GO" id="GO:0005886">
    <property type="term" value="C:plasma membrane"/>
    <property type="evidence" value="ECO:0007669"/>
    <property type="project" value="UniProtKB-SubCell"/>
</dbReference>